<dbReference type="OrthoDB" id="9805013at2"/>
<evidence type="ECO:0000256" key="6">
    <source>
        <dbReference type="HAMAP-Rule" id="MF_01216"/>
    </source>
</evidence>
<dbReference type="EMBL" id="FRDJ01000024">
    <property type="protein sequence ID" value="SHN70672.1"/>
    <property type="molecule type" value="Genomic_DNA"/>
</dbReference>
<comment type="function">
    <text evidence="6">Quinone reductase that provides resistance to thiol-specific stress caused by electrophilic quinones.</text>
</comment>
<dbReference type="EC" id="1.6.5.-" evidence="6"/>
<dbReference type="InterPro" id="IPR050104">
    <property type="entry name" value="FMN-dep_NADH:Q_OxRdtase_AzoR1"/>
</dbReference>
<comment type="caution">
    <text evidence="6">Lacks conserved residue(s) required for the propagation of feature annotation.</text>
</comment>
<evidence type="ECO:0000256" key="5">
    <source>
        <dbReference type="ARBA" id="ARBA00048542"/>
    </source>
</evidence>
<evidence type="ECO:0000313" key="9">
    <source>
        <dbReference type="Proteomes" id="UP000184207"/>
    </source>
</evidence>
<dbReference type="Pfam" id="PF02525">
    <property type="entry name" value="Flavodoxin_2"/>
    <property type="match status" value="1"/>
</dbReference>
<dbReference type="GO" id="GO:0016655">
    <property type="term" value="F:oxidoreductase activity, acting on NAD(P)H, quinone or similar compound as acceptor"/>
    <property type="evidence" value="ECO:0007669"/>
    <property type="project" value="InterPro"/>
</dbReference>
<comment type="subunit">
    <text evidence="6">Homodimer.</text>
</comment>
<dbReference type="GO" id="GO:0016652">
    <property type="term" value="F:oxidoreductase activity, acting on NAD(P)H as acceptor"/>
    <property type="evidence" value="ECO:0007669"/>
    <property type="project" value="UniProtKB-UniRule"/>
</dbReference>
<keyword evidence="4 6" id="KW-0520">NAD</keyword>
<organism evidence="8 9">
    <name type="scientific">Fervidobacterium gondwanense DSM 13020</name>
    <dbReference type="NCBI Taxonomy" id="1121883"/>
    <lineage>
        <taxon>Bacteria</taxon>
        <taxon>Thermotogati</taxon>
        <taxon>Thermotogota</taxon>
        <taxon>Thermotogae</taxon>
        <taxon>Thermotogales</taxon>
        <taxon>Fervidobacteriaceae</taxon>
        <taxon>Fervidobacterium</taxon>
    </lineage>
</organism>
<dbReference type="InterPro" id="IPR029039">
    <property type="entry name" value="Flavoprotein-like_sf"/>
</dbReference>
<evidence type="ECO:0000256" key="2">
    <source>
        <dbReference type="ARBA" id="ARBA00022643"/>
    </source>
</evidence>
<comment type="cofactor">
    <cofactor evidence="6">
        <name>FMN</name>
        <dbReference type="ChEBI" id="CHEBI:58210"/>
    </cofactor>
    <text evidence="6">Binds 1 FMN per subunit.</text>
</comment>
<feature type="domain" description="Flavodoxin-like fold" evidence="7">
    <location>
        <begin position="3"/>
        <end position="196"/>
    </location>
</feature>
<comment type="catalytic activity">
    <reaction evidence="5">
        <text>N,N-dimethyl-1,4-phenylenediamine + anthranilate + 2 NAD(+) = 2-(4-dimethylaminophenyl)diazenylbenzoate + 2 NADH + 2 H(+)</text>
        <dbReference type="Rhea" id="RHEA:55872"/>
        <dbReference type="ChEBI" id="CHEBI:15378"/>
        <dbReference type="ChEBI" id="CHEBI:15783"/>
        <dbReference type="ChEBI" id="CHEBI:16567"/>
        <dbReference type="ChEBI" id="CHEBI:57540"/>
        <dbReference type="ChEBI" id="CHEBI:57945"/>
        <dbReference type="ChEBI" id="CHEBI:71579"/>
        <dbReference type="EC" id="1.7.1.17"/>
    </reaction>
    <physiologicalReaction direction="right-to-left" evidence="5">
        <dbReference type="Rhea" id="RHEA:55874"/>
    </physiologicalReaction>
</comment>
<dbReference type="InterPro" id="IPR023048">
    <property type="entry name" value="NADH:quinone_OxRdtase_FMN_depd"/>
</dbReference>
<proteinExistence type="inferred from homology"/>
<dbReference type="Gene3D" id="3.40.50.360">
    <property type="match status" value="1"/>
</dbReference>
<comment type="similarity">
    <text evidence="6">Belongs to the azoreductase type 1 family.</text>
</comment>
<evidence type="ECO:0000256" key="1">
    <source>
        <dbReference type="ARBA" id="ARBA00022630"/>
    </source>
</evidence>
<keyword evidence="1 6" id="KW-0285">Flavoprotein</keyword>
<dbReference type="Proteomes" id="UP000184207">
    <property type="component" value="Unassembled WGS sequence"/>
</dbReference>
<evidence type="ECO:0000313" key="8">
    <source>
        <dbReference type="EMBL" id="SHN70672.1"/>
    </source>
</evidence>
<comment type="catalytic activity">
    <reaction evidence="6">
        <text>2 a quinone + NADH + H(+) = 2 a 1,4-benzosemiquinone + NAD(+)</text>
        <dbReference type="Rhea" id="RHEA:65952"/>
        <dbReference type="ChEBI" id="CHEBI:15378"/>
        <dbReference type="ChEBI" id="CHEBI:57540"/>
        <dbReference type="ChEBI" id="CHEBI:57945"/>
        <dbReference type="ChEBI" id="CHEBI:132124"/>
        <dbReference type="ChEBI" id="CHEBI:134225"/>
    </reaction>
</comment>
<dbReference type="EC" id="1.7.1.17" evidence="6"/>
<keyword evidence="2 6" id="KW-0288">FMN</keyword>
<dbReference type="PANTHER" id="PTHR43741">
    <property type="entry name" value="FMN-DEPENDENT NADH-AZOREDUCTASE 1"/>
    <property type="match status" value="1"/>
</dbReference>
<name>A0A1M7TIT5_FERGO</name>
<dbReference type="GO" id="GO:0010181">
    <property type="term" value="F:FMN binding"/>
    <property type="evidence" value="ECO:0007669"/>
    <property type="project" value="UniProtKB-UniRule"/>
</dbReference>
<dbReference type="HAMAP" id="MF_01216">
    <property type="entry name" value="Azoreductase_type1"/>
    <property type="match status" value="1"/>
</dbReference>
<dbReference type="SUPFAM" id="SSF52218">
    <property type="entry name" value="Flavoproteins"/>
    <property type="match status" value="1"/>
</dbReference>
<comment type="function">
    <text evidence="6">Also exhibits azoreductase activity. Catalyzes the reductive cleavage of the azo bond in aromatic azo compounds to the corresponding amines.</text>
</comment>
<dbReference type="InterPro" id="IPR003680">
    <property type="entry name" value="Flavodoxin_fold"/>
</dbReference>
<evidence type="ECO:0000256" key="4">
    <source>
        <dbReference type="ARBA" id="ARBA00023027"/>
    </source>
</evidence>
<accession>A0A1M7TIT5</accession>
<protein>
    <recommendedName>
        <fullName evidence="6">FMN dependent NADH:quinone oxidoreductase</fullName>
        <ecNumber evidence="6">1.6.5.-</ecNumber>
    </recommendedName>
    <alternativeName>
        <fullName evidence="6">Azo-dye reductase</fullName>
    </alternativeName>
    <alternativeName>
        <fullName evidence="6">FMN-dependent NADH-azo compound oxidoreductase</fullName>
    </alternativeName>
    <alternativeName>
        <fullName evidence="6">FMN-dependent NADH-azoreductase</fullName>
        <ecNumber evidence="6">1.7.1.17</ecNumber>
    </alternativeName>
</protein>
<evidence type="ECO:0000259" key="7">
    <source>
        <dbReference type="Pfam" id="PF02525"/>
    </source>
</evidence>
<evidence type="ECO:0000256" key="3">
    <source>
        <dbReference type="ARBA" id="ARBA00023002"/>
    </source>
</evidence>
<dbReference type="RefSeq" id="WP_072761169.1">
    <property type="nucleotide sequence ID" value="NZ_FRDJ01000024.1"/>
</dbReference>
<keyword evidence="3 6" id="KW-0560">Oxidoreductase</keyword>
<feature type="binding site" evidence="6">
    <location>
        <begin position="92"/>
        <end position="95"/>
    </location>
    <ligand>
        <name>FMN</name>
        <dbReference type="ChEBI" id="CHEBI:58210"/>
    </ligand>
</feature>
<keyword evidence="9" id="KW-1185">Reference proteome</keyword>
<dbReference type="PANTHER" id="PTHR43741:SF7">
    <property type="entry name" value="FMN-DEPENDENT NADH:QUINONE OXIDOREDUCTASE"/>
    <property type="match status" value="1"/>
</dbReference>
<reference evidence="9" key="1">
    <citation type="submission" date="2016-12" db="EMBL/GenBank/DDBJ databases">
        <authorList>
            <person name="Varghese N."/>
            <person name="Submissions S."/>
        </authorList>
    </citation>
    <scope>NUCLEOTIDE SEQUENCE [LARGE SCALE GENOMIC DNA]</scope>
    <source>
        <strain evidence="9">DSM 13020</strain>
    </source>
</reference>
<gene>
    <name evidence="6" type="primary">azoR</name>
    <name evidence="8" type="ORF">SAMN02745226_02065</name>
</gene>
<dbReference type="AlphaFoldDB" id="A0A1M7TIT5"/>
<sequence length="201" mass="22890">MAKLLYIKANPKNNENSRTFIISEHFIKVYKEHHPQDEIVLLDLYKEGIHFLTENDIADVFGPKTEASKHHPILKYAYQFAEADKYVFAAPMWNLSIPAILKAYIDYITVSGITFKYTEQGAVGLLRGKKAVHIMATGGDFKTPPFSDFEMASRYLRTILGFMGVEDFQVILAQRLDIVGEDVEKIIANALKEAEELAKRF</sequence>
<dbReference type="GO" id="GO:0009055">
    <property type="term" value="F:electron transfer activity"/>
    <property type="evidence" value="ECO:0007669"/>
    <property type="project" value="UniProtKB-UniRule"/>
</dbReference>